<evidence type="ECO:0000256" key="2">
    <source>
        <dbReference type="ARBA" id="ARBA00022679"/>
    </source>
</evidence>
<keyword evidence="1" id="KW-0489">Methyltransferase</keyword>
<dbReference type="InterPro" id="IPR002941">
    <property type="entry name" value="DNA_methylase_N4/N6"/>
</dbReference>
<evidence type="ECO:0000313" key="5">
    <source>
        <dbReference type="EMBL" id="KKL98547.1"/>
    </source>
</evidence>
<evidence type="ECO:0000256" key="3">
    <source>
        <dbReference type="ARBA" id="ARBA00022691"/>
    </source>
</evidence>
<dbReference type="Pfam" id="PF01555">
    <property type="entry name" value="N6_N4_Mtase"/>
    <property type="match status" value="1"/>
</dbReference>
<feature type="domain" description="DNA methylase N-4/N-6" evidence="4">
    <location>
        <begin position="23"/>
        <end position="233"/>
    </location>
</feature>
<dbReference type="GO" id="GO:0003677">
    <property type="term" value="F:DNA binding"/>
    <property type="evidence" value="ECO:0007669"/>
    <property type="project" value="InterPro"/>
</dbReference>
<reference evidence="5" key="1">
    <citation type="journal article" date="2015" name="Nature">
        <title>Complex archaea that bridge the gap between prokaryotes and eukaryotes.</title>
        <authorList>
            <person name="Spang A."/>
            <person name="Saw J.H."/>
            <person name="Jorgensen S.L."/>
            <person name="Zaremba-Niedzwiedzka K."/>
            <person name="Martijn J."/>
            <person name="Lind A.E."/>
            <person name="van Eijk R."/>
            <person name="Schleper C."/>
            <person name="Guy L."/>
            <person name="Ettema T.J."/>
        </authorList>
    </citation>
    <scope>NUCLEOTIDE SEQUENCE</scope>
</reference>
<keyword evidence="2" id="KW-0808">Transferase</keyword>
<proteinExistence type="predicted"/>
<dbReference type="PRINTS" id="PR00506">
    <property type="entry name" value="D21N6MTFRASE"/>
</dbReference>
<accession>A0A0F9JHR4</accession>
<dbReference type="InterPro" id="IPR002295">
    <property type="entry name" value="N4/N6-MTase_EcoPI_Mod-like"/>
</dbReference>
<evidence type="ECO:0000259" key="4">
    <source>
        <dbReference type="Pfam" id="PF01555"/>
    </source>
</evidence>
<dbReference type="GO" id="GO:0008170">
    <property type="term" value="F:N-methyltransferase activity"/>
    <property type="evidence" value="ECO:0007669"/>
    <property type="project" value="InterPro"/>
</dbReference>
<evidence type="ECO:0000256" key="1">
    <source>
        <dbReference type="ARBA" id="ARBA00022603"/>
    </source>
</evidence>
<dbReference type="Gene3D" id="3.40.50.150">
    <property type="entry name" value="Vaccinia Virus protein VP39"/>
    <property type="match status" value="1"/>
</dbReference>
<name>A0A0F9JHR4_9ZZZZ</name>
<gene>
    <name evidence="5" type="ORF">LCGC14_1823350</name>
</gene>
<dbReference type="AlphaFoldDB" id="A0A0F9JHR4"/>
<dbReference type="InterPro" id="IPR029063">
    <property type="entry name" value="SAM-dependent_MTases_sf"/>
</dbReference>
<organism evidence="5">
    <name type="scientific">marine sediment metagenome</name>
    <dbReference type="NCBI Taxonomy" id="412755"/>
    <lineage>
        <taxon>unclassified sequences</taxon>
        <taxon>metagenomes</taxon>
        <taxon>ecological metagenomes</taxon>
    </lineage>
</organism>
<dbReference type="GO" id="GO:0032259">
    <property type="term" value="P:methylation"/>
    <property type="evidence" value="ECO:0007669"/>
    <property type="project" value="UniProtKB-KW"/>
</dbReference>
<comment type="caution">
    <text evidence="5">The sequence shown here is derived from an EMBL/GenBank/DDBJ whole genome shotgun (WGS) entry which is preliminary data.</text>
</comment>
<protein>
    <recommendedName>
        <fullName evidence="4">DNA methylase N-4/N-6 domain-containing protein</fullName>
    </recommendedName>
</protein>
<sequence>MHKLICADWKEGIQMAGDDYYACAFADPPDNLGLKYDGYDDNLSKDDYYILLKDLVYWMVTVAGVSWISYNSRWTDIMGVIVNDIIKGSSIGLEAKHCVQTFTFGQHNKYDLGSGYRPIWRLRWPNAPLYPDQIRIESERQRTGDKRANPAGRVPSDVFDFPRVTGNSHQRCQWHPTQLNEELIERCIKLSSVRGGRVLDPFAGTGTVLRVCRRIGRWSTNFEISAKYCEKIAEENEMEAVDVDSASAFLRCRSCQGRIVRLRENYATCKEGCGKVIPLQGQIPTYVLS</sequence>
<keyword evidence="3" id="KW-0949">S-adenosyl-L-methionine</keyword>
<dbReference type="SUPFAM" id="SSF53335">
    <property type="entry name" value="S-adenosyl-L-methionine-dependent methyltransferases"/>
    <property type="match status" value="1"/>
</dbReference>
<dbReference type="EMBL" id="LAZR01017891">
    <property type="protein sequence ID" value="KKL98547.1"/>
    <property type="molecule type" value="Genomic_DNA"/>
</dbReference>